<dbReference type="OrthoDB" id="5918232at2"/>
<evidence type="ECO:0000313" key="3">
    <source>
        <dbReference type="Proteomes" id="UP000241346"/>
    </source>
</evidence>
<keyword evidence="1" id="KW-0732">Signal</keyword>
<gene>
    <name evidence="2" type="ORF">C9J01_04945</name>
</gene>
<dbReference type="AlphaFoldDB" id="A0A2T3NLI3"/>
<feature type="chain" id="PRO_5015705318" evidence="1">
    <location>
        <begin position="19"/>
        <end position="84"/>
    </location>
</feature>
<organism evidence="2 3">
    <name type="scientific">Photobacterium rosenbergii</name>
    <dbReference type="NCBI Taxonomy" id="294936"/>
    <lineage>
        <taxon>Bacteria</taxon>
        <taxon>Pseudomonadati</taxon>
        <taxon>Pseudomonadota</taxon>
        <taxon>Gammaproteobacteria</taxon>
        <taxon>Vibrionales</taxon>
        <taxon>Vibrionaceae</taxon>
        <taxon>Photobacterium</taxon>
    </lineage>
</organism>
<sequence>MKYIFALTLTLCSFSSYATTDKELCEQYGHALAGNYIEKQKVFLSELTSRTQQGSWSLSTEECAMYIKRGKNDFNYELVEIVLD</sequence>
<accession>A0A2T3NLI3</accession>
<evidence type="ECO:0000313" key="2">
    <source>
        <dbReference type="EMBL" id="PSW16349.1"/>
    </source>
</evidence>
<evidence type="ECO:0000256" key="1">
    <source>
        <dbReference type="SAM" id="SignalP"/>
    </source>
</evidence>
<dbReference type="RefSeq" id="WP_107296971.1">
    <property type="nucleotide sequence ID" value="NZ_PYMB01000001.1"/>
</dbReference>
<dbReference type="EMBL" id="PYMB01000001">
    <property type="protein sequence ID" value="PSW16349.1"/>
    <property type="molecule type" value="Genomic_DNA"/>
</dbReference>
<proteinExistence type="predicted"/>
<feature type="signal peptide" evidence="1">
    <location>
        <begin position="1"/>
        <end position="18"/>
    </location>
</feature>
<reference evidence="2 3" key="1">
    <citation type="submission" date="2018-03" db="EMBL/GenBank/DDBJ databases">
        <title>Whole genome sequencing of Histamine producing bacteria.</title>
        <authorList>
            <person name="Butler K."/>
        </authorList>
    </citation>
    <scope>NUCLEOTIDE SEQUENCE [LARGE SCALE GENOMIC DNA]</scope>
    <source>
        <strain evidence="2 3">DSM 19138</strain>
    </source>
</reference>
<name>A0A2T3NLI3_9GAMM</name>
<protein>
    <submittedName>
        <fullName evidence="2">Uncharacterized protein</fullName>
    </submittedName>
</protein>
<dbReference type="Proteomes" id="UP000241346">
    <property type="component" value="Unassembled WGS sequence"/>
</dbReference>
<comment type="caution">
    <text evidence="2">The sequence shown here is derived from an EMBL/GenBank/DDBJ whole genome shotgun (WGS) entry which is preliminary data.</text>
</comment>